<reference evidence="2 3" key="1">
    <citation type="submission" date="2024-04" db="EMBL/GenBank/DDBJ databases">
        <title>Marinobacter sp. SBY-1.</title>
        <authorList>
            <person name="Pan C."/>
        </authorList>
    </citation>
    <scope>NUCLEOTIDE SEQUENCE [LARGE SCALE GENOMIC DNA]</scope>
    <source>
        <strain evidence="2 3">SBY-1</strain>
        <plasmid evidence="2 3">unnamed2</plasmid>
    </source>
</reference>
<organism evidence="2 3">
    <name type="scientific">Marinobacter alkaliphilus</name>
    <dbReference type="NCBI Taxonomy" id="254719"/>
    <lineage>
        <taxon>Bacteria</taxon>
        <taxon>Pseudomonadati</taxon>
        <taxon>Pseudomonadota</taxon>
        <taxon>Gammaproteobacteria</taxon>
        <taxon>Pseudomonadales</taxon>
        <taxon>Marinobacteraceae</taxon>
        <taxon>Marinobacter</taxon>
    </lineage>
</organism>
<evidence type="ECO:0000313" key="3">
    <source>
        <dbReference type="Proteomes" id="UP001445268"/>
    </source>
</evidence>
<accession>A0ABZ3EB01</accession>
<dbReference type="Proteomes" id="UP001445268">
    <property type="component" value="Plasmid unnamed2"/>
</dbReference>
<sequence>MTLRIASSKELSAWKGQGMSSSVAAQLQAHLENVDRQKKTLATKTPRGKQGRVVQEPPYSPLPPTDPAIQLYRACVKRWGRFQSGGDVLMEVLVVPGRKFRLDIAWPRKMLGAEHDGWEFHGKYLEDFKKDREKYVAITAQGWSVLPISSHQARFELEDTLDLIQQALDARPDNEDFTIRYTKAGYAVYSKPA</sequence>
<dbReference type="InterPro" id="IPR011335">
    <property type="entry name" value="Restrct_endonuc-II-like"/>
</dbReference>
<geneLocation type="plasmid" evidence="2 3">
    <name>unnamed2</name>
</geneLocation>
<evidence type="ECO:0008006" key="4">
    <source>
        <dbReference type="Google" id="ProtNLM"/>
    </source>
</evidence>
<dbReference type="EMBL" id="CP152382">
    <property type="protein sequence ID" value="XAF56265.1"/>
    <property type="molecule type" value="Genomic_DNA"/>
</dbReference>
<feature type="region of interest" description="Disordered" evidence="1">
    <location>
        <begin position="34"/>
        <end position="64"/>
    </location>
</feature>
<keyword evidence="2" id="KW-0614">Plasmid</keyword>
<dbReference type="RefSeq" id="WP_342632813.1">
    <property type="nucleotide sequence ID" value="NZ_CP152382.1"/>
</dbReference>
<evidence type="ECO:0000313" key="2">
    <source>
        <dbReference type="EMBL" id="XAF56265.1"/>
    </source>
</evidence>
<keyword evidence="3" id="KW-1185">Reference proteome</keyword>
<dbReference type="Gene3D" id="3.40.960.10">
    <property type="entry name" value="VSR Endonuclease"/>
    <property type="match status" value="1"/>
</dbReference>
<dbReference type="SUPFAM" id="SSF52980">
    <property type="entry name" value="Restriction endonuclease-like"/>
    <property type="match status" value="1"/>
</dbReference>
<name>A0ABZ3EB01_9GAMM</name>
<gene>
    <name evidence="2" type="ORF">AAGT77_20300</name>
</gene>
<evidence type="ECO:0000256" key="1">
    <source>
        <dbReference type="SAM" id="MobiDB-lite"/>
    </source>
</evidence>
<proteinExistence type="predicted"/>
<protein>
    <recommendedName>
        <fullName evidence="4">DUF559 domain-containing protein</fullName>
    </recommendedName>
</protein>